<dbReference type="GO" id="GO:0003824">
    <property type="term" value="F:catalytic activity"/>
    <property type="evidence" value="ECO:0007669"/>
    <property type="project" value="InterPro"/>
</dbReference>
<dbReference type="InterPro" id="IPR029045">
    <property type="entry name" value="ClpP/crotonase-like_dom_sf"/>
</dbReference>
<accession>A0A381V2D7</accession>
<dbReference type="SUPFAM" id="SSF52096">
    <property type="entry name" value="ClpP/crotonase"/>
    <property type="match status" value="1"/>
</dbReference>
<sequence length="283" mass="30079">VPIVSSQDNHFSGIKTVQAHQEITMANVIVEKKDQITLITINRPEVRNAVDGPTAIELAAAFRAFDTDANQLVAVLTGAEGTFCAGADLKGISEGKGRGNIVKAEGDAPMGCTRMLLSKPVIAAVEGHAVAGGLELAVWSDLRVAATDAVFGVYCRRWGVPLLDGGTIRLSRLIGHSHALDLILTGRGVSSDEAKAMGLANRLVEPGLALEKAIEMAESLTVFPQLCMRADRTSSYEQWGMSLTDALKNEYHHGGEGFKSGETHEGATRFAEGKGRHGDFSDI</sequence>
<reference evidence="2" key="1">
    <citation type="submission" date="2018-05" db="EMBL/GenBank/DDBJ databases">
        <authorList>
            <person name="Lanie J.A."/>
            <person name="Ng W.-L."/>
            <person name="Kazmierczak K.M."/>
            <person name="Andrzejewski T.M."/>
            <person name="Davidsen T.M."/>
            <person name="Wayne K.J."/>
            <person name="Tettelin H."/>
            <person name="Glass J.I."/>
            <person name="Rusch D."/>
            <person name="Podicherti R."/>
            <person name="Tsui H.-C.T."/>
            <person name="Winkler M.E."/>
        </authorList>
    </citation>
    <scope>NUCLEOTIDE SEQUENCE</scope>
</reference>
<evidence type="ECO:0008006" key="3">
    <source>
        <dbReference type="Google" id="ProtNLM"/>
    </source>
</evidence>
<dbReference type="PROSITE" id="PS00166">
    <property type="entry name" value="ENOYL_COA_HYDRATASE"/>
    <property type="match status" value="1"/>
</dbReference>
<dbReference type="Pfam" id="PF00378">
    <property type="entry name" value="ECH_1"/>
    <property type="match status" value="1"/>
</dbReference>
<feature type="non-terminal residue" evidence="2">
    <location>
        <position position="1"/>
    </location>
</feature>
<dbReference type="CDD" id="cd06558">
    <property type="entry name" value="crotonase-like"/>
    <property type="match status" value="1"/>
</dbReference>
<evidence type="ECO:0000313" key="2">
    <source>
        <dbReference type="EMBL" id="SVA34549.1"/>
    </source>
</evidence>
<name>A0A381V2D7_9ZZZZ</name>
<proteinExistence type="inferred from homology"/>
<dbReference type="EMBL" id="UINC01007675">
    <property type="protein sequence ID" value="SVA34549.1"/>
    <property type="molecule type" value="Genomic_DNA"/>
</dbReference>
<protein>
    <recommendedName>
        <fullName evidence="3">Enoyl-CoA hydratase</fullName>
    </recommendedName>
</protein>
<dbReference type="PANTHER" id="PTHR43802">
    <property type="entry name" value="ENOYL-COA HYDRATASE"/>
    <property type="match status" value="1"/>
</dbReference>
<dbReference type="Gene3D" id="3.90.226.10">
    <property type="entry name" value="2-enoyl-CoA Hydratase, Chain A, domain 1"/>
    <property type="match status" value="1"/>
</dbReference>
<organism evidence="2">
    <name type="scientific">marine metagenome</name>
    <dbReference type="NCBI Taxonomy" id="408172"/>
    <lineage>
        <taxon>unclassified sequences</taxon>
        <taxon>metagenomes</taxon>
        <taxon>ecological metagenomes</taxon>
    </lineage>
</organism>
<comment type="similarity">
    <text evidence="1">Belongs to the enoyl-CoA hydratase/isomerase family.</text>
</comment>
<dbReference type="InterPro" id="IPR018376">
    <property type="entry name" value="Enoyl-CoA_hyd/isom_CS"/>
</dbReference>
<dbReference type="PANTHER" id="PTHR43802:SF1">
    <property type="entry name" value="IP11341P-RELATED"/>
    <property type="match status" value="1"/>
</dbReference>
<gene>
    <name evidence="2" type="ORF">METZ01_LOCUS87403</name>
</gene>
<dbReference type="Gene3D" id="1.10.287.2460">
    <property type="match status" value="1"/>
</dbReference>
<dbReference type="AlphaFoldDB" id="A0A381V2D7"/>
<dbReference type="InterPro" id="IPR001753">
    <property type="entry name" value="Enoyl-CoA_hydra/iso"/>
</dbReference>
<evidence type="ECO:0000256" key="1">
    <source>
        <dbReference type="ARBA" id="ARBA00005254"/>
    </source>
</evidence>
<dbReference type="NCBIfam" id="NF006108">
    <property type="entry name" value="PRK08259.1"/>
    <property type="match status" value="1"/>
</dbReference>